<dbReference type="AlphaFoldDB" id="A0A5N0TBJ3"/>
<keyword evidence="11" id="KW-1185">Reference proteome</keyword>
<dbReference type="EMBL" id="VYXP01000004">
    <property type="protein sequence ID" value="KAA9131794.1"/>
    <property type="molecule type" value="Genomic_DNA"/>
</dbReference>
<dbReference type="GO" id="GO:1990904">
    <property type="term" value="C:ribonucleoprotein complex"/>
    <property type="evidence" value="ECO:0007669"/>
    <property type="project" value="UniProtKB-KW"/>
</dbReference>
<evidence type="ECO:0000256" key="2">
    <source>
        <dbReference type="ARBA" id="ARBA00022730"/>
    </source>
</evidence>
<dbReference type="GO" id="GO:0019843">
    <property type="term" value="F:rRNA binding"/>
    <property type="evidence" value="ECO:0007669"/>
    <property type="project" value="UniProtKB-UniRule"/>
</dbReference>
<dbReference type="GO" id="GO:0005840">
    <property type="term" value="C:ribosome"/>
    <property type="evidence" value="ECO:0007669"/>
    <property type="project" value="UniProtKB-KW"/>
</dbReference>
<evidence type="ECO:0000256" key="5">
    <source>
        <dbReference type="ARBA" id="ARBA00023274"/>
    </source>
</evidence>
<dbReference type="GO" id="GO:0006412">
    <property type="term" value="P:translation"/>
    <property type="evidence" value="ECO:0007669"/>
    <property type="project" value="UniProtKB-UniRule"/>
</dbReference>
<evidence type="ECO:0000256" key="9">
    <source>
        <dbReference type="RuleBase" id="RU003660"/>
    </source>
</evidence>
<comment type="subunit">
    <text evidence="7 8">Part of the 30S ribosomal subunit. Contacts proteins S5 and S12.</text>
</comment>
<dbReference type="HAMAP" id="MF_01302_B">
    <property type="entry name" value="Ribosomal_uS8_B"/>
    <property type="match status" value="1"/>
</dbReference>
<dbReference type="RefSeq" id="WP_150863585.1">
    <property type="nucleotide sequence ID" value="NZ_VYXP01000004.1"/>
</dbReference>
<evidence type="ECO:0000256" key="7">
    <source>
        <dbReference type="ARBA" id="ARBA00046740"/>
    </source>
</evidence>
<evidence type="ECO:0000256" key="6">
    <source>
        <dbReference type="ARBA" id="ARBA00035258"/>
    </source>
</evidence>
<evidence type="ECO:0000256" key="3">
    <source>
        <dbReference type="ARBA" id="ARBA00022884"/>
    </source>
</evidence>
<dbReference type="NCBIfam" id="NF001109">
    <property type="entry name" value="PRK00136.1"/>
    <property type="match status" value="1"/>
</dbReference>
<dbReference type="InterPro" id="IPR047863">
    <property type="entry name" value="Ribosomal_uS8_CS"/>
</dbReference>
<keyword evidence="3 8" id="KW-0694">RNA-binding</keyword>
<keyword evidence="2 8" id="KW-0699">rRNA-binding</keyword>
<dbReference type="SUPFAM" id="SSF56047">
    <property type="entry name" value="Ribosomal protein S8"/>
    <property type="match status" value="1"/>
</dbReference>
<dbReference type="PANTHER" id="PTHR11758">
    <property type="entry name" value="40S RIBOSOMAL PROTEIN S15A"/>
    <property type="match status" value="1"/>
</dbReference>
<protein>
    <recommendedName>
        <fullName evidence="6 8">Small ribosomal subunit protein uS8</fullName>
    </recommendedName>
</protein>
<evidence type="ECO:0000313" key="11">
    <source>
        <dbReference type="Proteomes" id="UP000325372"/>
    </source>
</evidence>
<dbReference type="PROSITE" id="PS00053">
    <property type="entry name" value="RIBOSOMAL_S8"/>
    <property type="match status" value="1"/>
</dbReference>
<proteinExistence type="inferred from homology"/>
<comment type="similarity">
    <text evidence="1 8 9">Belongs to the universal ribosomal protein uS8 family.</text>
</comment>
<keyword evidence="4 8" id="KW-0689">Ribosomal protein</keyword>
<comment type="function">
    <text evidence="8">One of the primary rRNA binding proteins, it binds directly to 16S rRNA central domain where it helps coordinate assembly of the platform of the 30S subunit.</text>
</comment>
<name>A0A5N0TBJ3_9GAMM</name>
<organism evidence="10 11">
    <name type="scientific">Marinihelvus fidelis</name>
    <dbReference type="NCBI Taxonomy" id="2613842"/>
    <lineage>
        <taxon>Bacteria</taxon>
        <taxon>Pseudomonadati</taxon>
        <taxon>Pseudomonadota</taxon>
        <taxon>Gammaproteobacteria</taxon>
        <taxon>Chromatiales</taxon>
        <taxon>Wenzhouxiangellaceae</taxon>
        <taxon>Marinihelvus</taxon>
    </lineage>
</organism>
<evidence type="ECO:0000256" key="4">
    <source>
        <dbReference type="ARBA" id="ARBA00022980"/>
    </source>
</evidence>
<dbReference type="Gene3D" id="3.30.1490.10">
    <property type="match status" value="1"/>
</dbReference>
<keyword evidence="5 8" id="KW-0687">Ribonucleoprotein</keyword>
<comment type="caution">
    <text evidence="10">The sequence shown here is derived from an EMBL/GenBank/DDBJ whole genome shotgun (WGS) entry which is preliminary data.</text>
</comment>
<dbReference type="Proteomes" id="UP000325372">
    <property type="component" value="Unassembled WGS sequence"/>
</dbReference>
<dbReference type="FunFam" id="3.30.1490.10:FF:000001">
    <property type="entry name" value="30S ribosomal protein S8"/>
    <property type="match status" value="1"/>
</dbReference>
<dbReference type="GO" id="GO:0003735">
    <property type="term" value="F:structural constituent of ribosome"/>
    <property type="evidence" value="ECO:0007669"/>
    <property type="project" value="InterPro"/>
</dbReference>
<dbReference type="InterPro" id="IPR035987">
    <property type="entry name" value="Ribosomal_uS8_sf"/>
</dbReference>
<evidence type="ECO:0000313" key="10">
    <source>
        <dbReference type="EMBL" id="KAA9131794.1"/>
    </source>
</evidence>
<evidence type="ECO:0000256" key="8">
    <source>
        <dbReference type="HAMAP-Rule" id="MF_01302"/>
    </source>
</evidence>
<gene>
    <name evidence="8 10" type="primary">rpsH</name>
    <name evidence="10" type="ORF">F3N42_06335</name>
</gene>
<accession>A0A5N0TBJ3</accession>
<dbReference type="Pfam" id="PF00410">
    <property type="entry name" value="Ribosomal_S8"/>
    <property type="match status" value="1"/>
</dbReference>
<dbReference type="FunFam" id="3.30.1370.30:FF:000002">
    <property type="entry name" value="30S ribosomal protein S8"/>
    <property type="match status" value="1"/>
</dbReference>
<evidence type="ECO:0000256" key="1">
    <source>
        <dbReference type="ARBA" id="ARBA00006471"/>
    </source>
</evidence>
<reference evidence="10 11" key="1">
    <citation type="submission" date="2019-09" db="EMBL/GenBank/DDBJ databases">
        <title>Wenzhouxiangella sp. Genome sequencing and assembly.</title>
        <authorList>
            <person name="Zhang R."/>
        </authorList>
    </citation>
    <scope>NUCLEOTIDE SEQUENCE [LARGE SCALE GENOMIC DNA]</scope>
    <source>
        <strain evidence="10 11">W260</strain>
    </source>
</reference>
<dbReference type="Gene3D" id="3.30.1370.30">
    <property type="match status" value="1"/>
</dbReference>
<dbReference type="GO" id="GO:0005737">
    <property type="term" value="C:cytoplasm"/>
    <property type="evidence" value="ECO:0007669"/>
    <property type="project" value="UniProtKB-ARBA"/>
</dbReference>
<dbReference type="InterPro" id="IPR000630">
    <property type="entry name" value="Ribosomal_uS8"/>
</dbReference>
<sequence length="131" mass="14140">MSMSDPISDMLTRIRNAQATNKASVSMPSSKVKTGIAAVLKEEGYINDFAVAENDGKPQLEITLKYFQGKGAIDMVKRYSRPGLRQYRGKGELPRVFDGLGVAIVSTSRGIMTDKAAREAGHGGEVLCFVA</sequence>